<evidence type="ECO:0000313" key="3">
    <source>
        <dbReference type="EMBL" id="MFC5649433.1"/>
    </source>
</evidence>
<evidence type="ECO:0000313" key="4">
    <source>
        <dbReference type="Proteomes" id="UP001596047"/>
    </source>
</evidence>
<dbReference type="InterPro" id="IPR053165">
    <property type="entry name" value="HSI-I_assembly_Hcp1"/>
</dbReference>
<comment type="caution">
    <text evidence="3">The sequence shown here is derived from an EMBL/GenBank/DDBJ whole genome shotgun (WGS) entry which is preliminary data.</text>
</comment>
<dbReference type="Gene3D" id="3.30.1920.20">
    <property type="match status" value="1"/>
</dbReference>
<dbReference type="PANTHER" id="PTHR36152:SF1">
    <property type="entry name" value="UBIQUITIN-LIKE DOMAIN-CONTAINING PROTEIN"/>
    <property type="match status" value="1"/>
</dbReference>
<dbReference type="InterPro" id="IPR058094">
    <property type="entry name" value="Ig-like_OmpL47-like"/>
</dbReference>
<organism evidence="3 4">
    <name type="scientific">Paenibacillus solisilvae</name>
    <dbReference type="NCBI Taxonomy" id="2486751"/>
    <lineage>
        <taxon>Bacteria</taxon>
        <taxon>Bacillati</taxon>
        <taxon>Bacillota</taxon>
        <taxon>Bacilli</taxon>
        <taxon>Bacillales</taxon>
        <taxon>Paenibacillaceae</taxon>
        <taxon>Paenibacillus</taxon>
    </lineage>
</organism>
<dbReference type="InterPro" id="IPR008514">
    <property type="entry name" value="T6SS_Hcp"/>
</dbReference>
<name>A0ABW0VVF7_9BACL</name>
<feature type="chain" id="PRO_5046871833" evidence="2">
    <location>
        <begin position="26"/>
        <end position="281"/>
    </location>
</feature>
<evidence type="ECO:0000256" key="2">
    <source>
        <dbReference type="SAM" id="SignalP"/>
    </source>
</evidence>
<dbReference type="Pfam" id="PF05638">
    <property type="entry name" value="T6SS_HCP"/>
    <property type="match status" value="1"/>
</dbReference>
<keyword evidence="4" id="KW-1185">Reference proteome</keyword>
<dbReference type="InterPro" id="IPR036624">
    <property type="entry name" value="Hcp1-lik_sf"/>
</dbReference>
<feature type="signal peptide" evidence="2">
    <location>
        <begin position="1"/>
        <end position="25"/>
    </location>
</feature>
<dbReference type="RefSeq" id="WP_379187953.1">
    <property type="nucleotide sequence ID" value="NZ_JBHSOW010000033.1"/>
</dbReference>
<keyword evidence="2" id="KW-0732">Signal</keyword>
<evidence type="ECO:0000256" key="1">
    <source>
        <dbReference type="SAM" id="MobiDB-lite"/>
    </source>
</evidence>
<feature type="compositionally biased region" description="Polar residues" evidence="1">
    <location>
        <begin position="182"/>
        <end position="198"/>
    </location>
</feature>
<protein>
    <submittedName>
        <fullName evidence="3">Hcp family type VI secretion system effector</fullName>
    </submittedName>
</protein>
<dbReference type="Proteomes" id="UP001596047">
    <property type="component" value="Unassembled WGS sequence"/>
</dbReference>
<dbReference type="NCBIfam" id="NF047446">
    <property type="entry name" value="barrel_OmpL47"/>
    <property type="match status" value="1"/>
</dbReference>
<sequence length="281" mass="30989">MRKYLLSIFAACLLVLTFSVVPAAAADGNNHVYLKLEGISGDSVDKRYEKWIDLSSVSYQISGKLTAFDPSHADGKISFNSFIFKKNFDSSSIPLMLNEFKGTHISKGKIAFTRQAGKGQEVEFLTFEFENIVVSSYSFDDLTESIAIKFGKIKWTYWPIDSKGNPAKTPIQGGWDLEKNGDSSPSKDMTAPVTQSTFTPVRSTKNKVTALTVKLTAADSGSGVSRTEYRINGGGWVTYTDTFTVQAAAAHNLEWRSIDKAGNVEKTWFADFDKGTPPRQI</sequence>
<gene>
    <name evidence="3" type="ORF">ACFPYJ_09865</name>
</gene>
<dbReference type="PANTHER" id="PTHR36152">
    <property type="entry name" value="CYTOPLASMIC PROTEIN-RELATED"/>
    <property type="match status" value="1"/>
</dbReference>
<dbReference type="Gene3D" id="2.30.110.20">
    <property type="entry name" value="Hcp1-like"/>
    <property type="match status" value="1"/>
</dbReference>
<dbReference type="EMBL" id="JBHSOW010000033">
    <property type="protein sequence ID" value="MFC5649433.1"/>
    <property type="molecule type" value="Genomic_DNA"/>
</dbReference>
<feature type="region of interest" description="Disordered" evidence="1">
    <location>
        <begin position="179"/>
        <end position="198"/>
    </location>
</feature>
<dbReference type="SUPFAM" id="SSF141452">
    <property type="entry name" value="Hcp1-like"/>
    <property type="match status" value="1"/>
</dbReference>
<reference evidence="4" key="1">
    <citation type="journal article" date="2019" name="Int. J. Syst. Evol. Microbiol.">
        <title>The Global Catalogue of Microorganisms (GCM) 10K type strain sequencing project: providing services to taxonomists for standard genome sequencing and annotation.</title>
        <authorList>
            <consortium name="The Broad Institute Genomics Platform"/>
            <consortium name="The Broad Institute Genome Sequencing Center for Infectious Disease"/>
            <person name="Wu L."/>
            <person name="Ma J."/>
        </authorList>
    </citation>
    <scope>NUCLEOTIDE SEQUENCE [LARGE SCALE GENOMIC DNA]</scope>
    <source>
        <strain evidence="4">CGMCC 1.3240</strain>
    </source>
</reference>
<accession>A0ABW0VVF7</accession>
<proteinExistence type="predicted"/>